<protein>
    <recommendedName>
        <fullName evidence="4">Homoserine O-acetyltransferase</fullName>
        <shortName evidence="4">HAT</shortName>
        <ecNumber evidence="4">2.3.1.31</ecNumber>
    </recommendedName>
    <alternativeName>
        <fullName evidence="4">Homoserine transacetylase</fullName>
        <shortName evidence="4">HTA</shortName>
    </alternativeName>
</protein>
<comment type="caution">
    <text evidence="4">Lacks conserved residue(s) required for the propagation of feature annotation.</text>
</comment>
<dbReference type="OrthoDB" id="9772423at2"/>
<proteinExistence type="inferred from homology"/>
<dbReference type="InterPro" id="IPR029062">
    <property type="entry name" value="Class_I_gatase-like"/>
</dbReference>
<feature type="site" description="Important for acyl-CoA specificity" evidence="4">
    <location>
        <position position="102"/>
    </location>
</feature>
<feature type="active site" evidence="4">
    <location>
        <position position="229"/>
    </location>
</feature>
<feature type="active site" description="Proton acceptor" evidence="4">
    <location>
        <position position="227"/>
    </location>
</feature>
<evidence type="ECO:0000256" key="1">
    <source>
        <dbReference type="ARBA" id="ARBA00022605"/>
    </source>
</evidence>
<evidence type="ECO:0000256" key="5">
    <source>
        <dbReference type="PIRSR" id="PIRSR000450-1"/>
    </source>
</evidence>
<keyword evidence="3 4" id="KW-0012">Acyltransferase</keyword>
<dbReference type="GO" id="GO:0005737">
    <property type="term" value="C:cytoplasm"/>
    <property type="evidence" value="ECO:0007669"/>
    <property type="project" value="UniProtKB-SubCell"/>
</dbReference>
<comment type="similarity">
    <text evidence="4">Belongs to the MetA family.</text>
</comment>
<organism evidence="6 7">
    <name type="scientific">Lactiplantibacillus mudanjiangensis</name>
    <dbReference type="NCBI Taxonomy" id="1296538"/>
    <lineage>
        <taxon>Bacteria</taxon>
        <taxon>Bacillati</taxon>
        <taxon>Bacillota</taxon>
        <taxon>Bacilli</taxon>
        <taxon>Lactobacillales</taxon>
        <taxon>Lactobacillaceae</taxon>
        <taxon>Lactiplantibacillus</taxon>
    </lineage>
</organism>
<feature type="binding site" evidence="4">
    <location>
        <position position="154"/>
    </location>
    <ligand>
        <name>substrate</name>
    </ligand>
</feature>
<feature type="binding site" evidence="4">
    <location>
        <position position="241"/>
    </location>
    <ligand>
        <name>substrate</name>
    </ligand>
</feature>
<dbReference type="GO" id="GO:0004414">
    <property type="term" value="F:homoserine O-acetyltransferase activity"/>
    <property type="evidence" value="ECO:0007669"/>
    <property type="project" value="UniProtKB-EC"/>
</dbReference>
<dbReference type="PANTHER" id="PTHR20919:SF0">
    <property type="entry name" value="HOMOSERINE O-SUCCINYLTRANSFERASE"/>
    <property type="match status" value="1"/>
</dbReference>
<feature type="active site" description="Acyl-thioester intermediate" evidence="4 5">
    <location>
        <position position="133"/>
    </location>
</feature>
<dbReference type="CDD" id="cd03131">
    <property type="entry name" value="GATase1_HTS"/>
    <property type="match status" value="1"/>
</dbReference>
<comment type="subcellular location">
    <subcellularLocation>
        <location evidence="4">Cytoplasm</location>
    </subcellularLocation>
</comment>
<dbReference type="AlphaFoldDB" id="A0A660E3S1"/>
<keyword evidence="1 4" id="KW-0028">Amino-acid biosynthesis</keyword>
<evidence type="ECO:0000313" key="6">
    <source>
        <dbReference type="EMBL" id="VDG27538.1"/>
    </source>
</evidence>
<dbReference type="GO" id="GO:0008899">
    <property type="term" value="F:homoserine O-succinyltransferase activity"/>
    <property type="evidence" value="ECO:0007669"/>
    <property type="project" value="UniProtKB-UniRule"/>
</dbReference>
<reference evidence="6 7" key="1">
    <citation type="submission" date="2018-11" db="EMBL/GenBank/DDBJ databases">
        <authorList>
            <person name="Wuyts S."/>
        </authorList>
    </citation>
    <scope>NUCLEOTIDE SEQUENCE [LARGE SCALE GENOMIC DNA]</scope>
    <source>
        <strain evidence="6">Lactobacillus mudanjiangensis AMBF249</strain>
    </source>
</reference>
<accession>A0A660E3S1</accession>
<comment type="function">
    <text evidence="4">Transfers an acetyl group from acetyl-CoA to L-homoserine, forming acetyl-L-homoserine.</text>
</comment>
<dbReference type="EMBL" id="UYIG01000024">
    <property type="protein sequence ID" value="VDG27538.1"/>
    <property type="molecule type" value="Genomic_DNA"/>
</dbReference>
<keyword evidence="7" id="KW-1185">Reference proteome</keyword>
<dbReference type="UniPathway" id="UPA00051">
    <property type="reaction ID" value="UER00074"/>
</dbReference>
<keyword evidence="4" id="KW-0486">Methionine biosynthesis</keyword>
<dbReference type="InterPro" id="IPR033752">
    <property type="entry name" value="MetA_family"/>
</dbReference>
<evidence type="ECO:0000256" key="4">
    <source>
        <dbReference type="HAMAP-Rule" id="MF_00295"/>
    </source>
</evidence>
<feature type="site" description="Important for substrate specificity" evidence="4">
    <location>
        <position position="185"/>
    </location>
</feature>
<dbReference type="PANTHER" id="PTHR20919">
    <property type="entry name" value="HOMOSERINE O-SUCCINYLTRANSFERASE"/>
    <property type="match status" value="1"/>
</dbReference>
<dbReference type="Proteomes" id="UP000289996">
    <property type="component" value="Unassembled WGS sequence"/>
</dbReference>
<keyword evidence="4" id="KW-0963">Cytoplasm</keyword>
<dbReference type="EC" id="2.3.1.31" evidence="4"/>
<keyword evidence="2 4" id="KW-0808">Transferase</keyword>
<dbReference type="Gene3D" id="3.40.50.880">
    <property type="match status" value="1"/>
</dbReference>
<dbReference type="Pfam" id="PF04204">
    <property type="entry name" value="HTS"/>
    <property type="match status" value="1"/>
</dbReference>
<dbReference type="SUPFAM" id="SSF52317">
    <property type="entry name" value="Class I glutamine amidotransferase-like"/>
    <property type="match status" value="1"/>
</dbReference>
<dbReference type="RefSeq" id="WP_130851429.1">
    <property type="nucleotide sequence ID" value="NZ_UYIG01000024.1"/>
</dbReference>
<name>A0A660E3S1_9LACO</name>
<comment type="pathway">
    <text evidence="4">Amino-acid biosynthesis; L-methionine biosynthesis via de novo pathway; O-acetyl-L-homoserine from L-homoserine: step 1/1.</text>
</comment>
<dbReference type="PIRSF" id="PIRSF000450">
    <property type="entry name" value="H_ser_succinyltr"/>
    <property type="match status" value="1"/>
</dbReference>
<sequence length="288" mass="32549">MTVTANNGLLTSEQQWSQSQSQDAHPLRLLVLNLMPTKQTTERQFLTNLAATNLDVDVTFMYPETHVFKGLPRATVAENYVTLAQIETQFFDGLIITGAPVEKLPFEAVDYWDEFGSIVDWAQTHVTQTLFECWAAQAGLYYQFNIHKQTVANKIFGIYAADTVDHHSPLISGLSAGGLLKMPQSRHTELVLPITLPNDLHVVAANDEIGPLVLTAAKAHAVYVTGHPEYDTDTLANEYTRDVQRQLPIQRPKHYFNELQQIDDSWHVTSHQLYANWLRTLQLMKVGY</sequence>
<gene>
    <name evidence="4" type="primary">metAA</name>
    <name evidence="6" type="ORF">MUDAN_MDHGFNIF_02398</name>
</gene>
<comment type="catalytic activity">
    <reaction evidence="4">
        <text>L-homoserine + acetyl-CoA = O-acetyl-L-homoserine + CoA</text>
        <dbReference type="Rhea" id="RHEA:13701"/>
        <dbReference type="ChEBI" id="CHEBI:57287"/>
        <dbReference type="ChEBI" id="CHEBI:57288"/>
        <dbReference type="ChEBI" id="CHEBI:57476"/>
        <dbReference type="ChEBI" id="CHEBI:57716"/>
        <dbReference type="EC" id="2.3.1.31"/>
    </reaction>
</comment>
<feature type="binding site" evidence="4">
    <location>
        <position position="185"/>
    </location>
    <ligand>
        <name>substrate</name>
    </ligand>
</feature>
<evidence type="ECO:0000313" key="7">
    <source>
        <dbReference type="Proteomes" id="UP000289996"/>
    </source>
</evidence>
<dbReference type="GO" id="GO:0009086">
    <property type="term" value="P:methionine biosynthetic process"/>
    <property type="evidence" value="ECO:0007669"/>
    <property type="project" value="UniProtKB-UniRule"/>
</dbReference>
<dbReference type="HAMAP" id="MF_00295">
    <property type="entry name" value="MetA_acyltransf"/>
    <property type="match status" value="1"/>
</dbReference>
<evidence type="ECO:0000256" key="3">
    <source>
        <dbReference type="ARBA" id="ARBA00023315"/>
    </source>
</evidence>
<evidence type="ECO:0000256" key="2">
    <source>
        <dbReference type="ARBA" id="ARBA00022679"/>
    </source>
</evidence>